<reference evidence="1 2" key="1">
    <citation type="journal article" date="2014" name="Genome Biol. Evol.">
        <title>The secreted proteins of Achlya hypogyna and Thraustotheca clavata identify the ancestral oomycete secretome and reveal gene acquisitions by horizontal gene transfer.</title>
        <authorList>
            <person name="Misner I."/>
            <person name="Blouin N."/>
            <person name="Leonard G."/>
            <person name="Richards T.A."/>
            <person name="Lane C.E."/>
        </authorList>
    </citation>
    <scope>NUCLEOTIDE SEQUENCE [LARGE SCALE GENOMIC DNA]</scope>
    <source>
        <strain evidence="1 2">ATCC 48635</strain>
    </source>
</reference>
<dbReference type="AlphaFoldDB" id="A0A1V9ZR74"/>
<keyword evidence="2" id="KW-1185">Reference proteome</keyword>
<gene>
    <name evidence="1" type="ORF">ACHHYP_03592</name>
</gene>
<dbReference type="OrthoDB" id="110256at2759"/>
<evidence type="ECO:0000313" key="2">
    <source>
        <dbReference type="Proteomes" id="UP000243579"/>
    </source>
</evidence>
<dbReference type="PANTHER" id="PTHR40866">
    <property type="entry name" value="BED-TYPE DOMAIN-CONTAINING PROTEIN"/>
    <property type="match status" value="1"/>
</dbReference>
<organism evidence="1 2">
    <name type="scientific">Achlya hypogyna</name>
    <name type="common">Oomycete</name>
    <name type="synonym">Protoachlya hypogyna</name>
    <dbReference type="NCBI Taxonomy" id="1202772"/>
    <lineage>
        <taxon>Eukaryota</taxon>
        <taxon>Sar</taxon>
        <taxon>Stramenopiles</taxon>
        <taxon>Oomycota</taxon>
        <taxon>Saprolegniomycetes</taxon>
        <taxon>Saprolegniales</taxon>
        <taxon>Achlyaceae</taxon>
        <taxon>Achlya</taxon>
    </lineage>
</organism>
<dbReference type="Proteomes" id="UP000243579">
    <property type="component" value="Unassembled WGS sequence"/>
</dbReference>
<comment type="caution">
    <text evidence="1">The sequence shown here is derived from an EMBL/GenBank/DDBJ whole genome shotgun (WGS) entry which is preliminary data.</text>
</comment>
<dbReference type="EMBL" id="JNBR01000031">
    <property type="protein sequence ID" value="OQS00461.1"/>
    <property type="molecule type" value="Genomic_DNA"/>
</dbReference>
<evidence type="ECO:0000313" key="1">
    <source>
        <dbReference type="EMBL" id="OQS00461.1"/>
    </source>
</evidence>
<sequence length="264" mass="29153">MIPVDEPMVLLLDGSTNHGTHYCAVYISLIDSDNISRVFLLAMSPFKNEADLTHGEFMNILSATCHTFWRTLNEIAVLVGDNCSVNQVIARWLMVPLVGCASHKFNLAVNAYLEDYADIVDPVQAIMIKAPDLLQRDNTTMANARVLFEGVVELYPSMVSYLAADAAIVARPVFESAVIKLQEGLSSDLTESENDELARLGFAHSVVVCANEGAVQTCDSARIPLAQRIMEDTKRRRVAPTADLVYRQVMNIMPTSNVVERLFS</sequence>
<name>A0A1V9ZR74_ACHHY</name>
<accession>A0A1V9ZR74</accession>
<proteinExistence type="predicted"/>
<protein>
    <submittedName>
        <fullName evidence="1">Uncharacterized protein</fullName>
    </submittedName>
</protein>
<dbReference type="PANTHER" id="PTHR40866:SF1">
    <property type="entry name" value="BED-TYPE DOMAIN-CONTAINING PROTEIN"/>
    <property type="match status" value="1"/>
</dbReference>